<dbReference type="NCBIfam" id="TIGR01494">
    <property type="entry name" value="ATPase_P-type"/>
    <property type="match status" value="1"/>
</dbReference>
<dbReference type="Gene3D" id="3.40.50.1000">
    <property type="entry name" value="HAD superfamily/HAD-like"/>
    <property type="match status" value="1"/>
</dbReference>
<comment type="caution">
    <text evidence="5">The sequence shown here is derived from an EMBL/GenBank/DDBJ whole genome shotgun (WGS) entry which is preliminary data.</text>
</comment>
<dbReference type="Gene3D" id="3.40.1110.10">
    <property type="entry name" value="Calcium-transporting ATPase, cytoplasmic domain N"/>
    <property type="match status" value="1"/>
</dbReference>
<dbReference type="SUPFAM" id="SSF56784">
    <property type="entry name" value="HAD-like"/>
    <property type="match status" value="1"/>
</dbReference>
<evidence type="ECO:0000256" key="1">
    <source>
        <dbReference type="ARBA" id="ARBA00004370"/>
    </source>
</evidence>
<evidence type="ECO:0000256" key="4">
    <source>
        <dbReference type="ARBA" id="ARBA00023136"/>
    </source>
</evidence>
<feature type="non-terminal residue" evidence="5">
    <location>
        <position position="1"/>
    </location>
</feature>
<evidence type="ECO:0000313" key="6">
    <source>
        <dbReference type="Proteomes" id="UP001557470"/>
    </source>
</evidence>
<feature type="non-terminal residue" evidence="5">
    <location>
        <position position="321"/>
    </location>
</feature>
<evidence type="ECO:0000256" key="3">
    <source>
        <dbReference type="ARBA" id="ARBA00022989"/>
    </source>
</evidence>
<dbReference type="EMBL" id="JAGEUA010000001">
    <property type="protein sequence ID" value="KAL1023000.1"/>
    <property type="molecule type" value="Genomic_DNA"/>
</dbReference>
<dbReference type="InterPro" id="IPR023299">
    <property type="entry name" value="ATPase_P-typ_cyto_dom_N"/>
</dbReference>
<keyword evidence="3" id="KW-1133">Transmembrane helix</keyword>
<keyword evidence="2" id="KW-0812">Transmembrane</keyword>
<dbReference type="SUPFAM" id="SSF81660">
    <property type="entry name" value="Metal cation-transporting ATPase, ATP-binding domain N"/>
    <property type="match status" value="1"/>
</dbReference>
<evidence type="ECO:0008006" key="7">
    <source>
        <dbReference type="Google" id="ProtNLM"/>
    </source>
</evidence>
<protein>
    <recommendedName>
        <fullName evidence="7">Phospholipid-transporting ATPase</fullName>
    </recommendedName>
</protein>
<name>A0ABD0Y2A1_UMBPY</name>
<sequence length="321" mass="35926">PVYQAASPDEEALVGTARELGWVFLSRTRDSLSVNELGLKRQYQLLAMLDFTSQRRRMSVLVREPEGGLKLYCKGADIVILERLQKDCPHMESTERALDLFSQSCLRTLCVAERVVPEAKWEVWRKTLAQASMSKRNQDDILEQLYDDMERDLKLLGVTAIEDRLQEGVPETIAKLRQAGIKVWMLTGDKKETAVNIAYSCKLLDPDTRLLEGEELRRLLLCSDPEVALSKDRVTELWCVDMEMAQEKSALVLTGSDLAEFDAQPEIGSRFMTLAGLCQSVLCCRVTPGQKAGVVALIRKHTSSITMAIGDGANDVNMIKS</sequence>
<dbReference type="InterPro" id="IPR023214">
    <property type="entry name" value="HAD_sf"/>
</dbReference>
<dbReference type="InterPro" id="IPR001757">
    <property type="entry name" value="P_typ_ATPase"/>
</dbReference>
<reference evidence="5 6" key="1">
    <citation type="submission" date="2024-06" db="EMBL/GenBank/DDBJ databases">
        <authorList>
            <person name="Pan Q."/>
            <person name="Wen M."/>
            <person name="Jouanno E."/>
            <person name="Zahm M."/>
            <person name="Klopp C."/>
            <person name="Cabau C."/>
            <person name="Louis A."/>
            <person name="Berthelot C."/>
            <person name="Parey E."/>
            <person name="Roest Crollius H."/>
            <person name="Montfort J."/>
            <person name="Robinson-Rechavi M."/>
            <person name="Bouchez O."/>
            <person name="Lampietro C."/>
            <person name="Lopez Roques C."/>
            <person name="Donnadieu C."/>
            <person name="Postlethwait J."/>
            <person name="Bobe J."/>
            <person name="Verreycken H."/>
            <person name="Guiguen Y."/>
        </authorList>
    </citation>
    <scope>NUCLEOTIDE SEQUENCE [LARGE SCALE GENOMIC DNA]</scope>
    <source>
        <strain evidence="5">Up_M1</strain>
        <tissue evidence="5">Testis</tissue>
    </source>
</reference>
<dbReference type="FunFam" id="3.40.1110.10:FF:000079">
    <property type="entry name" value="Phospholipid-transporting ATPase"/>
    <property type="match status" value="1"/>
</dbReference>
<evidence type="ECO:0000313" key="5">
    <source>
        <dbReference type="EMBL" id="KAL1023000.1"/>
    </source>
</evidence>
<comment type="subcellular location">
    <subcellularLocation>
        <location evidence="1">Membrane</location>
    </subcellularLocation>
</comment>
<gene>
    <name evidence="5" type="ORF">UPYG_G00035230</name>
</gene>
<dbReference type="Proteomes" id="UP001557470">
    <property type="component" value="Unassembled WGS sequence"/>
</dbReference>
<dbReference type="GO" id="GO:0016020">
    <property type="term" value="C:membrane"/>
    <property type="evidence" value="ECO:0007669"/>
    <property type="project" value="UniProtKB-SubCell"/>
</dbReference>
<keyword evidence="4" id="KW-0472">Membrane</keyword>
<evidence type="ECO:0000256" key="2">
    <source>
        <dbReference type="ARBA" id="ARBA00022692"/>
    </source>
</evidence>
<keyword evidence="6" id="KW-1185">Reference proteome</keyword>
<proteinExistence type="predicted"/>
<dbReference type="AlphaFoldDB" id="A0ABD0Y2A1"/>
<accession>A0ABD0Y2A1</accession>
<dbReference type="InterPro" id="IPR036412">
    <property type="entry name" value="HAD-like_sf"/>
</dbReference>
<dbReference type="PANTHER" id="PTHR24092:SF198">
    <property type="entry name" value="PHOSPHOLIPID-TRANSPORTING ATPASE"/>
    <property type="match status" value="1"/>
</dbReference>
<dbReference type="Pfam" id="PF13246">
    <property type="entry name" value="Cation_ATPase"/>
    <property type="match status" value="1"/>
</dbReference>
<dbReference type="PANTHER" id="PTHR24092">
    <property type="entry name" value="PROBABLE PHOSPHOLIPID-TRANSPORTING ATPASE"/>
    <property type="match status" value="1"/>
</dbReference>
<organism evidence="5 6">
    <name type="scientific">Umbra pygmaea</name>
    <name type="common">Eastern mudminnow</name>
    <dbReference type="NCBI Taxonomy" id="75934"/>
    <lineage>
        <taxon>Eukaryota</taxon>
        <taxon>Metazoa</taxon>
        <taxon>Chordata</taxon>
        <taxon>Craniata</taxon>
        <taxon>Vertebrata</taxon>
        <taxon>Euteleostomi</taxon>
        <taxon>Actinopterygii</taxon>
        <taxon>Neopterygii</taxon>
        <taxon>Teleostei</taxon>
        <taxon>Protacanthopterygii</taxon>
        <taxon>Esociformes</taxon>
        <taxon>Umbridae</taxon>
        <taxon>Umbra</taxon>
    </lineage>
</organism>